<comment type="caution">
    <text evidence="12">The sequence shown here is derived from an EMBL/GenBank/DDBJ whole genome shotgun (WGS) entry which is preliminary data.</text>
</comment>
<evidence type="ECO:0000256" key="6">
    <source>
        <dbReference type="ARBA" id="ARBA00022989"/>
    </source>
</evidence>
<organism evidence="12 13">
    <name type="scientific">Malassezia pachydermatis</name>
    <dbReference type="NCBI Taxonomy" id="77020"/>
    <lineage>
        <taxon>Eukaryota</taxon>
        <taxon>Fungi</taxon>
        <taxon>Dikarya</taxon>
        <taxon>Basidiomycota</taxon>
        <taxon>Ustilaginomycotina</taxon>
        <taxon>Malasseziomycetes</taxon>
        <taxon>Malasseziales</taxon>
        <taxon>Malasseziaceae</taxon>
        <taxon>Malassezia</taxon>
    </lineage>
</organism>
<dbReference type="AlphaFoldDB" id="A0A0M8MQ49"/>
<dbReference type="InterPro" id="IPR027027">
    <property type="entry name" value="GOSR2/Membrin/Bos1"/>
</dbReference>
<evidence type="ECO:0000256" key="9">
    <source>
        <dbReference type="ARBA" id="ARBA00037983"/>
    </source>
</evidence>
<name>A0A0M8MQ49_9BASI</name>
<dbReference type="EMBL" id="LGAV01000003">
    <property type="protein sequence ID" value="KOS14577.1"/>
    <property type="molecule type" value="Genomic_DNA"/>
</dbReference>
<keyword evidence="6 11" id="KW-1133">Transmembrane helix</keyword>
<keyword evidence="13" id="KW-1185">Reference proteome</keyword>
<evidence type="ECO:0000256" key="3">
    <source>
        <dbReference type="ARBA" id="ARBA00022448"/>
    </source>
</evidence>
<keyword evidence="4 11" id="KW-0812">Transmembrane</keyword>
<evidence type="ECO:0000313" key="12">
    <source>
        <dbReference type="EMBL" id="KOS14577.1"/>
    </source>
</evidence>
<dbReference type="GO" id="GO:0012507">
    <property type="term" value="C:ER to Golgi transport vesicle membrane"/>
    <property type="evidence" value="ECO:0007669"/>
    <property type="project" value="TreeGrafter"/>
</dbReference>
<protein>
    <recommendedName>
        <fullName evidence="10">Protein transport protein BOS1</fullName>
    </recommendedName>
</protein>
<feature type="transmembrane region" description="Helical" evidence="11">
    <location>
        <begin position="257"/>
        <end position="277"/>
    </location>
</feature>
<dbReference type="GO" id="GO:0031201">
    <property type="term" value="C:SNARE complex"/>
    <property type="evidence" value="ECO:0007669"/>
    <property type="project" value="TreeGrafter"/>
</dbReference>
<dbReference type="GO" id="GO:0000149">
    <property type="term" value="F:SNARE binding"/>
    <property type="evidence" value="ECO:0007669"/>
    <property type="project" value="TreeGrafter"/>
</dbReference>
<dbReference type="RefSeq" id="XP_017992209.1">
    <property type="nucleotide sequence ID" value="XM_018135406.1"/>
</dbReference>
<dbReference type="GO" id="GO:0005484">
    <property type="term" value="F:SNAP receptor activity"/>
    <property type="evidence" value="ECO:0007669"/>
    <property type="project" value="InterPro"/>
</dbReference>
<accession>A0A0M8MQ49</accession>
<sequence length="278" mass="30943">MNSLFNLASRQSAAIHADLDKYKADPSAGSSMRAQIMAALSALVKTIEDYEAMAKRELVIAKREKALARASNFHSEVKQLREELACIDAQTRSQPTAVAHNMAPMSTTARARTIDTSQGGSEPMPRMAMQPTYTAPTMPTSFAPPSMMPNSFQFAPPSHDPLAAYRMHQTNGEMYTGEDRPYSMRETHALREHSFIQNTEAQLDAFIAQGRSVLGNLVEQRSILKGTRKRLLDAANTVGLSRELIGFIDRMSTQDTIIFFVGAAFTLFAFYMIYRWFG</sequence>
<keyword evidence="5" id="KW-0653">Protein transport</keyword>
<gene>
    <name evidence="12" type="ORF">Malapachy_0894</name>
</gene>
<keyword evidence="8 11" id="KW-0472">Membrane</keyword>
<dbReference type="Pfam" id="PF12352">
    <property type="entry name" value="V-SNARE_C"/>
    <property type="match status" value="1"/>
</dbReference>
<evidence type="ECO:0000256" key="1">
    <source>
        <dbReference type="ARBA" id="ARBA00004163"/>
    </source>
</evidence>
<dbReference type="GO" id="GO:0006906">
    <property type="term" value="P:vesicle fusion"/>
    <property type="evidence" value="ECO:0007669"/>
    <property type="project" value="TreeGrafter"/>
</dbReference>
<dbReference type="Proteomes" id="UP000037751">
    <property type="component" value="Unassembled WGS sequence"/>
</dbReference>
<dbReference type="CDD" id="cd15863">
    <property type="entry name" value="SNARE_GS27"/>
    <property type="match status" value="1"/>
</dbReference>
<dbReference type="GO" id="GO:0005789">
    <property type="term" value="C:endoplasmic reticulum membrane"/>
    <property type="evidence" value="ECO:0007669"/>
    <property type="project" value="UniProtKB-SubCell"/>
</dbReference>
<evidence type="ECO:0000256" key="7">
    <source>
        <dbReference type="ARBA" id="ARBA00023034"/>
    </source>
</evidence>
<keyword evidence="3" id="KW-0813">Transport</keyword>
<dbReference type="OrthoDB" id="158360at2759"/>
<evidence type="ECO:0000256" key="11">
    <source>
        <dbReference type="SAM" id="Phobius"/>
    </source>
</evidence>
<evidence type="ECO:0000256" key="8">
    <source>
        <dbReference type="ARBA" id="ARBA00023136"/>
    </source>
</evidence>
<dbReference type="GO" id="GO:0031902">
    <property type="term" value="C:late endosome membrane"/>
    <property type="evidence" value="ECO:0007669"/>
    <property type="project" value="TreeGrafter"/>
</dbReference>
<dbReference type="GO" id="GO:0000139">
    <property type="term" value="C:Golgi membrane"/>
    <property type="evidence" value="ECO:0007669"/>
    <property type="project" value="UniProtKB-SubCell"/>
</dbReference>
<evidence type="ECO:0000256" key="5">
    <source>
        <dbReference type="ARBA" id="ARBA00022927"/>
    </source>
</evidence>
<dbReference type="GO" id="GO:0015031">
    <property type="term" value="P:protein transport"/>
    <property type="evidence" value="ECO:0007669"/>
    <property type="project" value="UniProtKB-KW"/>
</dbReference>
<proteinExistence type="inferred from homology"/>
<evidence type="ECO:0000313" key="13">
    <source>
        <dbReference type="Proteomes" id="UP000037751"/>
    </source>
</evidence>
<dbReference type="GeneID" id="28727281"/>
<dbReference type="PANTHER" id="PTHR21230">
    <property type="entry name" value="VESICLE TRANSPORT V-SNARE PROTEIN VTI1-RELATED"/>
    <property type="match status" value="1"/>
</dbReference>
<evidence type="ECO:0000256" key="4">
    <source>
        <dbReference type="ARBA" id="ARBA00022692"/>
    </source>
</evidence>
<comment type="subcellular location">
    <subcellularLocation>
        <location evidence="1">Endoplasmic reticulum membrane</location>
        <topology evidence="1">Single-pass type IV membrane protein</topology>
    </subcellularLocation>
    <subcellularLocation>
        <location evidence="2">Golgi apparatus membrane</location>
        <topology evidence="2">Single-pass type IV membrane protein</topology>
    </subcellularLocation>
</comment>
<reference evidence="12 13" key="1">
    <citation type="submission" date="2015-07" db="EMBL/GenBank/DDBJ databases">
        <title>Draft Genome Sequence of Malassezia furfur CBS1878 and Malassezia pachydermatis CBS1879.</title>
        <authorList>
            <person name="Triana S."/>
            <person name="Ohm R."/>
            <person name="Gonzalez A."/>
            <person name="DeCock H."/>
            <person name="Restrepo S."/>
            <person name="Celis A."/>
        </authorList>
    </citation>
    <scope>NUCLEOTIDE SEQUENCE [LARGE SCALE GENOMIC DNA]</scope>
    <source>
        <strain evidence="12 13">CBS 1879</strain>
    </source>
</reference>
<dbReference type="GO" id="GO:0006888">
    <property type="term" value="P:endoplasmic reticulum to Golgi vesicle-mediated transport"/>
    <property type="evidence" value="ECO:0007669"/>
    <property type="project" value="TreeGrafter"/>
</dbReference>
<dbReference type="STRING" id="77020.A0A0M8MQ49"/>
<evidence type="ECO:0000256" key="2">
    <source>
        <dbReference type="ARBA" id="ARBA00004409"/>
    </source>
</evidence>
<dbReference type="PIRSF" id="PIRSF028865">
    <property type="entry name" value="Membrin-2"/>
    <property type="match status" value="1"/>
</dbReference>
<evidence type="ECO:0000256" key="10">
    <source>
        <dbReference type="ARBA" id="ARBA00040957"/>
    </source>
</evidence>
<dbReference type="VEuPathDB" id="FungiDB:Malapachy_0894"/>
<comment type="similarity">
    <text evidence="9">Belongs to the BOS1 family.</text>
</comment>
<dbReference type="PANTHER" id="PTHR21230:SF1">
    <property type="entry name" value="GOLGI SNAP RECEPTOR COMPLEX MEMBER 2"/>
    <property type="match status" value="1"/>
</dbReference>
<keyword evidence="7" id="KW-0333">Golgi apparatus</keyword>